<dbReference type="Pfam" id="PF17820">
    <property type="entry name" value="PDZ_6"/>
    <property type="match status" value="1"/>
</dbReference>
<dbReference type="Gene3D" id="2.30.42.10">
    <property type="match status" value="1"/>
</dbReference>
<gene>
    <name evidence="2" type="ORF">IAC59_02975</name>
</gene>
<name>A0A9D1S3R8_9FIRM</name>
<organism evidence="2 3">
    <name type="scientific">Candidatus Fimadaptatus faecigallinarum</name>
    <dbReference type="NCBI Taxonomy" id="2840814"/>
    <lineage>
        <taxon>Bacteria</taxon>
        <taxon>Bacillati</taxon>
        <taxon>Bacillota</taxon>
        <taxon>Clostridia</taxon>
        <taxon>Eubacteriales</taxon>
        <taxon>Candidatus Fimadaptatus</taxon>
    </lineage>
</organism>
<dbReference type="AlphaFoldDB" id="A0A9D1S3R8"/>
<dbReference type="InterPro" id="IPR058240">
    <property type="entry name" value="rSAM_sf"/>
</dbReference>
<dbReference type="InterPro" id="IPR007549">
    <property type="entry name" value="DUF512"/>
</dbReference>
<sequence>MGFRIASVERGGLGDELGLRRGDELIMINGEKLIDLIDYQQLMSCEELVLTVRDSSGELTEIECDKELDEQLGVEFEDDLLGPVRLCANKCKFCFVDQLPRGMRDTLYVRDDDWRMSLMMGNYVTLTNVSDRELERIIRRHASPLYISVHASDGAERASLMGQPRAARLMEQLNKLRAGGISFHGQVVLCPGLNDGEVLERTVRDMAALYPCCMTLALVPVGLTGHRAALCDIKLYDAQGAAQVLDQVAAWQAEFRRTLGTALVFAADEFYVLAGRDVPPEDEYEDYPQIDNGVGLIRQQREGFERAYGEFMSSGRAARARRVMIVTGESARGEMERLTGAHPLPGVDVCVRAVKNEFFGGGVTVAGLLTGGDIISQIGRADADEVLITRSMLRDGGDVLLDGVTLDELAAKLGCPVTPVFTDGEELLHALAGEDLNG</sequence>
<dbReference type="InterPro" id="IPR045375">
    <property type="entry name" value="Put_radical_SAM-like_N"/>
</dbReference>
<proteinExistence type="predicted"/>
<evidence type="ECO:0000313" key="3">
    <source>
        <dbReference type="Proteomes" id="UP000824123"/>
    </source>
</evidence>
<evidence type="ECO:0000313" key="2">
    <source>
        <dbReference type="EMBL" id="HIU46204.1"/>
    </source>
</evidence>
<accession>A0A9D1S3R8</accession>
<dbReference type="SUPFAM" id="SSF102114">
    <property type="entry name" value="Radical SAM enzymes"/>
    <property type="match status" value="1"/>
</dbReference>
<dbReference type="InterPro" id="IPR001478">
    <property type="entry name" value="PDZ"/>
</dbReference>
<dbReference type="EMBL" id="DVNK01000024">
    <property type="protein sequence ID" value="HIU46204.1"/>
    <property type="molecule type" value="Genomic_DNA"/>
</dbReference>
<dbReference type="InterPro" id="IPR036034">
    <property type="entry name" value="PDZ_sf"/>
</dbReference>
<dbReference type="SUPFAM" id="SSF50156">
    <property type="entry name" value="PDZ domain-like"/>
    <property type="match status" value="1"/>
</dbReference>
<reference evidence="2" key="2">
    <citation type="journal article" date="2021" name="PeerJ">
        <title>Extensive microbial diversity within the chicken gut microbiome revealed by metagenomics and culture.</title>
        <authorList>
            <person name="Gilroy R."/>
            <person name="Ravi A."/>
            <person name="Getino M."/>
            <person name="Pursley I."/>
            <person name="Horton D.L."/>
            <person name="Alikhan N.F."/>
            <person name="Baker D."/>
            <person name="Gharbi K."/>
            <person name="Hall N."/>
            <person name="Watson M."/>
            <person name="Adriaenssens E.M."/>
            <person name="Foster-Nyarko E."/>
            <person name="Jarju S."/>
            <person name="Secka A."/>
            <person name="Antonio M."/>
            <person name="Oren A."/>
            <person name="Chaudhuri R.R."/>
            <person name="La Ragione R."/>
            <person name="Hildebrand F."/>
            <person name="Pallen M.J."/>
        </authorList>
    </citation>
    <scope>NUCLEOTIDE SEQUENCE</scope>
    <source>
        <strain evidence="2">ChiSxjej2B14-8506</strain>
    </source>
</reference>
<comment type="caution">
    <text evidence="2">The sequence shown here is derived from an EMBL/GenBank/DDBJ whole genome shotgun (WGS) entry which is preliminary data.</text>
</comment>
<feature type="domain" description="PDZ" evidence="1">
    <location>
        <begin position="1"/>
        <end position="60"/>
    </location>
</feature>
<dbReference type="InterPro" id="IPR041489">
    <property type="entry name" value="PDZ_6"/>
</dbReference>
<dbReference type="Pfam" id="PF19238">
    <property type="entry name" value="Radical_SAM_2"/>
    <property type="match status" value="1"/>
</dbReference>
<reference evidence="2" key="1">
    <citation type="submission" date="2020-10" db="EMBL/GenBank/DDBJ databases">
        <authorList>
            <person name="Gilroy R."/>
        </authorList>
    </citation>
    <scope>NUCLEOTIDE SEQUENCE</scope>
    <source>
        <strain evidence="2">ChiSxjej2B14-8506</strain>
    </source>
</reference>
<dbReference type="Pfam" id="PF04459">
    <property type="entry name" value="DUF512"/>
    <property type="match status" value="1"/>
</dbReference>
<evidence type="ECO:0000259" key="1">
    <source>
        <dbReference type="PROSITE" id="PS50106"/>
    </source>
</evidence>
<protein>
    <submittedName>
        <fullName evidence="2">DUF512 domain-containing protein</fullName>
    </submittedName>
</protein>
<dbReference type="Proteomes" id="UP000824123">
    <property type="component" value="Unassembled WGS sequence"/>
</dbReference>
<dbReference type="PROSITE" id="PS50106">
    <property type="entry name" value="PDZ"/>
    <property type="match status" value="1"/>
</dbReference>